<protein>
    <recommendedName>
        <fullName evidence="3">SnoaL-like domain-containing protein</fullName>
    </recommendedName>
</protein>
<evidence type="ECO:0000313" key="2">
    <source>
        <dbReference type="Proteomes" id="UP000481583"/>
    </source>
</evidence>
<name>A0A6G4U2J6_9ACTN</name>
<dbReference type="EMBL" id="JAAKZV010000094">
    <property type="protein sequence ID" value="NGN66384.1"/>
    <property type="molecule type" value="Genomic_DNA"/>
</dbReference>
<organism evidence="1 2">
    <name type="scientific">Streptomyces coryli</name>
    <dbReference type="NCBI Taxonomy" id="1128680"/>
    <lineage>
        <taxon>Bacteria</taxon>
        <taxon>Bacillati</taxon>
        <taxon>Actinomycetota</taxon>
        <taxon>Actinomycetes</taxon>
        <taxon>Kitasatosporales</taxon>
        <taxon>Streptomycetaceae</taxon>
        <taxon>Streptomyces</taxon>
    </lineage>
</organism>
<sequence length="108" mass="11582">MSAGEQTPEELETLLEDAVLLGDAMAVARLFEPGGLLVDDGAARQLRGRAEIQQAAVWRRGYLGEPRRVLQAGDIALLLGPGVVNVVHRDADGTWRYAICVVAEANSD</sequence>
<gene>
    <name evidence="1" type="ORF">G5C51_21095</name>
</gene>
<proteinExistence type="predicted"/>
<keyword evidence="2" id="KW-1185">Reference proteome</keyword>
<dbReference type="Gene3D" id="3.10.450.50">
    <property type="match status" value="1"/>
</dbReference>
<dbReference type="AlphaFoldDB" id="A0A6G4U2J6"/>
<dbReference type="InterPro" id="IPR032710">
    <property type="entry name" value="NTF2-like_dom_sf"/>
</dbReference>
<evidence type="ECO:0008006" key="3">
    <source>
        <dbReference type="Google" id="ProtNLM"/>
    </source>
</evidence>
<dbReference type="RefSeq" id="WP_165239702.1">
    <property type="nucleotide sequence ID" value="NZ_JAAKZV010000094.1"/>
</dbReference>
<accession>A0A6G4U2J6</accession>
<evidence type="ECO:0000313" key="1">
    <source>
        <dbReference type="EMBL" id="NGN66384.1"/>
    </source>
</evidence>
<comment type="caution">
    <text evidence="1">The sequence shown here is derived from an EMBL/GenBank/DDBJ whole genome shotgun (WGS) entry which is preliminary data.</text>
</comment>
<dbReference type="Proteomes" id="UP000481583">
    <property type="component" value="Unassembled WGS sequence"/>
</dbReference>
<dbReference type="SUPFAM" id="SSF54427">
    <property type="entry name" value="NTF2-like"/>
    <property type="match status" value="1"/>
</dbReference>
<reference evidence="1 2" key="1">
    <citation type="submission" date="2020-02" db="EMBL/GenBank/DDBJ databases">
        <title>Whole-genome analyses of novel actinobacteria.</title>
        <authorList>
            <person name="Sahin N."/>
        </authorList>
    </citation>
    <scope>NUCLEOTIDE SEQUENCE [LARGE SCALE GENOMIC DNA]</scope>
    <source>
        <strain evidence="1 2">A7024</strain>
    </source>
</reference>